<evidence type="ECO:0000313" key="2">
    <source>
        <dbReference type="EMBL" id="KAG9459046.1"/>
    </source>
</evidence>
<accession>A0AAV7FGM4</accession>
<proteinExistence type="predicted"/>
<reference evidence="2 3" key="1">
    <citation type="submission" date="2021-07" db="EMBL/GenBank/DDBJ databases">
        <title>The Aristolochia fimbriata genome: insights into angiosperm evolution, floral development and chemical biosynthesis.</title>
        <authorList>
            <person name="Jiao Y."/>
        </authorList>
    </citation>
    <scope>NUCLEOTIDE SEQUENCE [LARGE SCALE GENOMIC DNA]</scope>
    <source>
        <strain evidence="2">IBCAS-2021</strain>
        <tissue evidence="2">Leaf</tissue>
    </source>
</reference>
<gene>
    <name evidence="2" type="ORF">H6P81_003554</name>
</gene>
<organism evidence="2 3">
    <name type="scientific">Aristolochia fimbriata</name>
    <name type="common">White veined hardy Dutchman's pipe vine</name>
    <dbReference type="NCBI Taxonomy" id="158543"/>
    <lineage>
        <taxon>Eukaryota</taxon>
        <taxon>Viridiplantae</taxon>
        <taxon>Streptophyta</taxon>
        <taxon>Embryophyta</taxon>
        <taxon>Tracheophyta</taxon>
        <taxon>Spermatophyta</taxon>
        <taxon>Magnoliopsida</taxon>
        <taxon>Magnoliidae</taxon>
        <taxon>Piperales</taxon>
        <taxon>Aristolochiaceae</taxon>
        <taxon>Aristolochia</taxon>
    </lineage>
</organism>
<evidence type="ECO:0000313" key="3">
    <source>
        <dbReference type="Proteomes" id="UP000825729"/>
    </source>
</evidence>
<dbReference type="Proteomes" id="UP000825729">
    <property type="component" value="Unassembled WGS sequence"/>
</dbReference>
<evidence type="ECO:0000256" key="1">
    <source>
        <dbReference type="SAM" id="MobiDB-lite"/>
    </source>
</evidence>
<name>A0AAV7FGM4_ARIFI</name>
<dbReference type="EMBL" id="JAINDJ010000002">
    <property type="protein sequence ID" value="KAG9459046.1"/>
    <property type="molecule type" value="Genomic_DNA"/>
</dbReference>
<sequence length="59" mass="6335">MGNTSAGFVQVITQIETNQSVKVLKLLRDDISFKKKGEGAGGKGRRKQEKAFRARGGAA</sequence>
<dbReference type="AlphaFoldDB" id="A0AAV7FGM4"/>
<protein>
    <submittedName>
        <fullName evidence="2">Uncharacterized protein</fullName>
    </submittedName>
</protein>
<keyword evidence="3" id="KW-1185">Reference proteome</keyword>
<feature type="region of interest" description="Disordered" evidence="1">
    <location>
        <begin position="35"/>
        <end position="59"/>
    </location>
</feature>
<comment type="caution">
    <text evidence="2">The sequence shown here is derived from an EMBL/GenBank/DDBJ whole genome shotgun (WGS) entry which is preliminary data.</text>
</comment>